<evidence type="ECO:0000313" key="5">
    <source>
        <dbReference type="Ensembl" id="ENSCPBP00000006663.1"/>
    </source>
</evidence>
<evidence type="ECO:0000313" key="6">
    <source>
        <dbReference type="Proteomes" id="UP000694380"/>
    </source>
</evidence>
<proteinExistence type="inferred from homology"/>
<keyword evidence="2" id="KW-0496">Mitochondrion</keyword>
<dbReference type="Pfam" id="PF05347">
    <property type="entry name" value="Complex1_LYR"/>
    <property type="match status" value="1"/>
</dbReference>
<reference evidence="5" key="1">
    <citation type="submission" date="2025-08" db="UniProtKB">
        <authorList>
            <consortium name="Ensembl"/>
        </authorList>
    </citation>
    <scope>IDENTIFICATION</scope>
</reference>
<dbReference type="PANTHER" id="PTHR47046:SF1">
    <property type="entry name" value="SUCCINATE DEHYDROGENASE ASSEMBLY FACTOR 1, MITOCHONDRIAL"/>
    <property type="match status" value="1"/>
</dbReference>
<sequence length="197" mass="22697">MVFEGRSFFFSVPAPQRPPANGKRGLRWLVSQRSEPAGEQLLGGPPLRAWEAPSRAGGLRPSEAGDSCDFQHMLCRWFSVYYRPLLEWDLCIEKSARFAVVAVPDDLSGSSRYTMARHSKLQKQVLSLYRQFLRAGKEKPGFLPRIQAEFRKNASIPRMDVMHIEYLVRRGQRQLEQLRDVNTKQMGTFVKTKPEER</sequence>
<organism evidence="5 6">
    <name type="scientific">Chrysemys picta bellii</name>
    <name type="common">Western painted turtle</name>
    <name type="synonym">Emys bellii</name>
    <dbReference type="NCBI Taxonomy" id="8478"/>
    <lineage>
        <taxon>Eukaryota</taxon>
        <taxon>Metazoa</taxon>
        <taxon>Chordata</taxon>
        <taxon>Craniata</taxon>
        <taxon>Vertebrata</taxon>
        <taxon>Euteleostomi</taxon>
        <taxon>Archelosauria</taxon>
        <taxon>Testudinata</taxon>
        <taxon>Testudines</taxon>
        <taxon>Cryptodira</taxon>
        <taxon>Durocryptodira</taxon>
        <taxon>Testudinoidea</taxon>
        <taxon>Emydidae</taxon>
        <taxon>Chrysemys</taxon>
    </lineage>
</organism>
<dbReference type="GeneTree" id="ENSGT01150000287114"/>
<dbReference type="InterPro" id="IPR052687">
    <property type="entry name" value="SDHAF1"/>
</dbReference>
<protein>
    <submittedName>
        <fullName evidence="5">Succinate dehydrogenase complex assembly factor 1</fullName>
    </submittedName>
</protein>
<dbReference type="CDD" id="cd20268">
    <property type="entry name" value="Complex1_LYR_SDHAF1_LYRM8"/>
    <property type="match status" value="1"/>
</dbReference>
<reference evidence="5" key="2">
    <citation type="submission" date="2025-09" db="UniProtKB">
        <authorList>
            <consortium name="Ensembl"/>
        </authorList>
    </citation>
    <scope>IDENTIFICATION</scope>
</reference>
<evidence type="ECO:0000256" key="1">
    <source>
        <dbReference type="ARBA" id="ARBA00004305"/>
    </source>
</evidence>
<comment type="subcellular location">
    <subcellularLocation>
        <location evidence="1">Mitochondrion matrix</location>
    </subcellularLocation>
</comment>
<keyword evidence="6" id="KW-1185">Reference proteome</keyword>
<dbReference type="PANTHER" id="PTHR47046">
    <property type="entry name" value="SUCCINATE DEHYDROGENASE ASSEMBLY FACTOR 1, MITOCHONDRIAL"/>
    <property type="match status" value="1"/>
</dbReference>
<dbReference type="GO" id="GO:0005759">
    <property type="term" value="C:mitochondrial matrix"/>
    <property type="evidence" value="ECO:0007669"/>
    <property type="project" value="UniProtKB-SubCell"/>
</dbReference>
<accession>A0A8C3FDA4</accession>
<evidence type="ECO:0000256" key="4">
    <source>
        <dbReference type="ARBA" id="ARBA00025715"/>
    </source>
</evidence>
<gene>
    <name evidence="5" type="primary">SDHAF1</name>
</gene>
<name>A0A8C3FDA4_CHRPI</name>
<dbReference type="InterPro" id="IPR045295">
    <property type="entry name" value="Complex1_LYR_SDHAF1_LYRM8"/>
</dbReference>
<comment type="similarity">
    <text evidence="4">Belongs to the complex I LYR family. SDHAF1 subfamily.</text>
</comment>
<dbReference type="InterPro" id="IPR008011">
    <property type="entry name" value="Complex1_LYR_dom"/>
</dbReference>
<dbReference type="Ensembl" id="ENSCPBT00000008032.1">
    <property type="protein sequence ID" value="ENSCPBP00000006663.1"/>
    <property type="gene ID" value="ENSCPBG00000005289.1"/>
</dbReference>
<keyword evidence="3" id="KW-0143">Chaperone</keyword>
<evidence type="ECO:0000256" key="3">
    <source>
        <dbReference type="ARBA" id="ARBA00023186"/>
    </source>
</evidence>
<dbReference type="Proteomes" id="UP000694380">
    <property type="component" value="Unplaced"/>
</dbReference>
<dbReference type="AlphaFoldDB" id="A0A8C3FDA4"/>
<dbReference type="GO" id="GO:0034553">
    <property type="term" value="P:mitochondrial respiratory chain complex II assembly"/>
    <property type="evidence" value="ECO:0007669"/>
    <property type="project" value="InterPro"/>
</dbReference>
<evidence type="ECO:0000256" key="2">
    <source>
        <dbReference type="ARBA" id="ARBA00023128"/>
    </source>
</evidence>
<dbReference type="OrthoDB" id="273010at2759"/>